<accession>A0A8B7P8N2</accession>
<feature type="compositionally biased region" description="Low complexity" evidence="1">
    <location>
        <begin position="29"/>
        <end position="54"/>
    </location>
</feature>
<dbReference type="PANTHER" id="PTHR22443">
    <property type="entry name" value="NON-SPECIFIC LETHAL 1, ISOFORM M"/>
    <property type="match status" value="1"/>
</dbReference>
<feature type="region of interest" description="Disordered" evidence="1">
    <location>
        <begin position="1644"/>
        <end position="1691"/>
    </location>
</feature>
<dbReference type="GO" id="GO:0035035">
    <property type="term" value="F:histone acetyltransferase binding"/>
    <property type="evidence" value="ECO:0007669"/>
    <property type="project" value="TreeGrafter"/>
</dbReference>
<keyword evidence="3" id="KW-1185">Reference proteome</keyword>
<dbReference type="Proteomes" id="UP000694843">
    <property type="component" value="Unplaced"/>
</dbReference>
<gene>
    <name evidence="4" type="primary">LOC108678302</name>
</gene>
<name>A0A8B7P8N2_HYAAZ</name>
<feature type="compositionally biased region" description="Acidic residues" evidence="1">
    <location>
        <begin position="691"/>
        <end position="700"/>
    </location>
</feature>
<organism evidence="3 4">
    <name type="scientific">Hyalella azteca</name>
    <name type="common">Amphipod</name>
    <dbReference type="NCBI Taxonomy" id="294128"/>
    <lineage>
        <taxon>Eukaryota</taxon>
        <taxon>Metazoa</taxon>
        <taxon>Ecdysozoa</taxon>
        <taxon>Arthropoda</taxon>
        <taxon>Crustacea</taxon>
        <taxon>Multicrustacea</taxon>
        <taxon>Malacostraca</taxon>
        <taxon>Eumalacostraca</taxon>
        <taxon>Peracarida</taxon>
        <taxon>Amphipoda</taxon>
        <taxon>Senticaudata</taxon>
        <taxon>Talitrida</taxon>
        <taxon>Talitroidea</taxon>
        <taxon>Hyalellidae</taxon>
        <taxon>Hyalella</taxon>
    </lineage>
</organism>
<evidence type="ECO:0000259" key="2">
    <source>
        <dbReference type="PROSITE" id="PS52052"/>
    </source>
</evidence>
<feature type="region of interest" description="Disordered" evidence="1">
    <location>
        <begin position="199"/>
        <end position="240"/>
    </location>
</feature>
<feature type="compositionally biased region" description="Basic residues" evidence="1">
    <location>
        <begin position="1165"/>
        <end position="1175"/>
    </location>
</feature>
<feature type="compositionally biased region" description="Basic and acidic residues" evidence="1">
    <location>
        <begin position="1152"/>
        <end position="1164"/>
    </location>
</feature>
<feature type="compositionally biased region" description="Low complexity" evidence="1">
    <location>
        <begin position="829"/>
        <end position="846"/>
    </location>
</feature>
<feature type="region of interest" description="Disordered" evidence="1">
    <location>
        <begin position="1773"/>
        <end position="1820"/>
    </location>
</feature>
<feature type="compositionally biased region" description="Polar residues" evidence="1">
    <location>
        <begin position="1644"/>
        <end position="1657"/>
    </location>
</feature>
<dbReference type="OMA" id="RNACHRI"/>
<evidence type="ECO:0000313" key="4">
    <source>
        <dbReference type="RefSeq" id="XP_018022167.1"/>
    </source>
</evidence>
<feature type="region of interest" description="Disordered" evidence="1">
    <location>
        <begin position="1236"/>
        <end position="1313"/>
    </location>
</feature>
<feature type="region of interest" description="Disordered" evidence="1">
    <location>
        <begin position="1367"/>
        <end position="1386"/>
    </location>
</feature>
<feature type="domain" description="PEHE" evidence="2">
    <location>
        <begin position="1434"/>
        <end position="1557"/>
    </location>
</feature>
<feature type="compositionally biased region" description="Polar residues" evidence="1">
    <location>
        <begin position="1550"/>
        <end position="1563"/>
    </location>
</feature>
<feature type="compositionally biased region" description="Low complexity" evidence="1">
    <location>
        <begin position="982"/>
        <end position="1005"/>
    </location>
</feature>
<sequence length="1928" mass="203624">MAPALTQDSHPELLLPYLTTPPYTPSPPSSLVATTSSIITTTTSSTSPLRSSCTNMEVPPFGGHEHQHNSAAPSSHTNTRDPHSDLINLKTVREDLKINFEDPSRTDPRLVTAEPTPPHSTDSSAPLSPLPSEKSQAPLSPLLGEKLRGVVSPLATDATPAATTSNHYNATKRLLRDFTEEEETSFGYKFPVGEGIASPSCASQSPHLGLLSPSSPDKAGPPEVPPSTADPQSFSPELASPEAPTFSIVAPNTCAAVTVAAATAVGAGVASDTPVVATAGSALVDSNVSFSANSSLTKIVFPAPTCSVGVSFSLAESTQTPSMGCRVPLVDTKVGVRCSAPQPNDTPPPAQASLISPAKMAPTPGLFDDGLITTLPDDCYRTIHHLVSSNPQLLEELNCPPNSISSTTSNTSSIIAPAGAAISSNSISNVVGSSVSSLNDSSQLLTSNSVLSEGSVLPLSSDRCNQSPFIAFSGQGVSGPLSVPTVTPVTLPMSPELEASTVLSSLSVRQLRLQKRQAQLLRRVRRLTGRGLASSVSTQLNQLIAHGRPLLMPPHSTNPVVAACSDDDDTEVSAKAVTSPHVDAGISGPLPPPRYDAAAFKTMSTANLISYVREMETRSLETIKSLSVSDTATSQLPSPGAVKAEPDVKNVCLSENLRYELQTVSGEVKVAARLHVEHDSDATESSSGGESCDELDQEYDSDVHTDTKPIATRALYRYEATRAAIAARWSWLEAQLVDVECKIHQHTRSLARLRQLNRYNTSSVLERSPVPLSSANLMTVNRPPYTCGTRTNINGLNSSVNINNPNGIKHDSAADYHGTPTRGNASSINNNNSNNTDTESGNNNDGCARTKGLRWHRKRRWVRVGNIFEHGRGRTRQGRTPVQELVPQPTLPISCRCVAPMQCVMCVTLCNVTPRIPANVYSNTSGGSSNIINTITNNSNASQMNGMQTPLKKALSSASLTPSPSHCLRPITSPLKHTPPKSTNAVGVSSSSSQHSTRSSSSTGGVQLCRNAWYPRVAASCRAGLVLRSQPLHERLAGSDVLHHPLLARDNEIAMSARTESVLRSGQWLGKVAHLITTETSRGTCDEADVSGAQASSLPGYCGLASKSSRHNNHHRRRRHRRHHHGDADHSEQDLYSCHKSGNKKKKKSKDKMKQRSKDREEKRRDKKKKAFKRKEKLEQKARLTLRLRKSSVTGELVATTGGLTHSSLLSLNDEAAAGDCSRGSRVGRSNLSYVGDEASSLHGSSRASSPSLPPPSPAEARPLLHSKTFADGRTQSRRPHSPGDLSSGGGVRTHLPSSNRARNLSNKPPNLLLGKSSNLALERSVSVSAEHTSAANRKTSLHSSIAAAVAAAARVGQTSGPLSAPALGGTSATAAASSAPNSAGVAGPPLTPAAAAAVALRNKQSTTPYDIDNIVIPSNMASATPVQPIEYKEIVTPKWREIEEPKPLDQTSGVVLEEDVSDATVVERHARSEVLEGLRFAAHLTTGGTRHGGNARVRQRSALAPAPNSTSSIAGSSTTGTNTPDNPLSPHVDVSDLATPPATPLALSEDSNQSSKSTKHSASVISEDAALATSASGSSAVGSSAKDFASGATAHGDNDGVEHTNAVKSLNDDPALAKIKNAIVGNTGVSVAITVPATIVSTSNSTASTMNDSTATPLAVPGPRKLRSNSCSVRLRSSSNNSSVNNEDEGYAREVSPYSVRKFPLSDNYFASMVKENSEVIPYPSLAVANLPLLHSLDYDDLGEPSSDENDHQEHEQVDETVSIASNVSECQNNKKRKHFSDSCAVSPAGQPETKKRQKKNILAPDISDDSGVGGITVNSKTNIPVLHLRGTNSRKQDNSLLRAGRHSLGTLKKPSALVVYKEHLKKTTDGECVSEGQSSPLSEVTDSAAEDELTGDLLSDSARPPDWTISATADSAGHCVMQVLRH</sequence>
<feature type="compositionally biased region" description="Low complexity" evidence="1">
    <location>
        <begin position="1509"/>
        <end position="1524"/>
    </location>
</feature>
<feature type="compositionally biased region" description="Low complexity" evidence="1">
    <location>
        <begin position="203"/>
        <end position="216"/>
    </location>
</feature>
<dbReference type="InterPro" id="IPR029332">
    <property type="entry name" value="PEHE_dom"/>
</dbReference>
<dbReference type="GO" id="GO:0044545">
    <property type="term" value="C:NSL complex"/>
    <property type="evidence" value="ECO:0007669"/>
    <property type="project" value="TreeGrafter"/>
</dbReference>
<dbReference type="SMART" id="SM01300">
    <property type="entry name" value="PEHE"/>
    <property type="match status" value="1"/>
</dbReference>
<proteinExistence type="predicted"/>
<feature type="compositionally biased region" description="Basic residues" evidence="1">
    <location>
        <begin position="1141"/>
        <end position="1151"/>
    </location>
</feature>
<feature type="compositionally biased region" description="Basic and acidic residues" evidence="1">
    <location>
        <begin position="99"/>
        <end position="108"/>
    </location>
</feature>
<feature type="compositionally biased region" description="Polar residues" evidence="1">
    <location>
        <begin position="1877"/>
        <end position="1887"/>
    </location>
</feature>
<feature type="compositionally biased region" description="Low complexity" evidence="1">
    <location>
        <begin position="1669"/>
        <end position="1686"/>
    </location>
</feature>
<evidence type="ECO:0000313" key="3">
    <source>
        <dbReference type="Proteomes" id="UP000694843"/>
    </source>
</evidence>
<protein>
    <submittedName>
        <fullName evidence="4">Uncharacterized protein LOC108678302 isoform X1</fullName>
    </submittedName>
</protein>
<feature type="compositionally biased region" description="Basic residues" evidence="1">
    <location>
        <begin position="1108"/>
        <end position="1125"/>
    </location>
</feature>
<feature type="region of interest" description="Disordered" evidence="1">
    <location>
        <begin position="99"/>
        <end position="138"/>
    </location>
</feature>
<dbReference type="GeneID" id="108678302"/>
<feature type="region of interest" description="Disordered" evidence="1">
    <location>
        <begin position="1"/>
        <end position="83"/>
    </location>
</feature>
<dbReference type="InterPro" id="IPR026180">
    <property type="entry name" value="NSL1"/>
</dbReference>
<feature type="region of interest" description="Disordered" evidence="1">
    <location>
        <begin position="1870"/>
        <end position="1912"/>
    </location>
</feature>
<feature type="region of interest" description="Disordered" evidence="1">
    <location>
        <begin position="679"/>
        <end position="702"/>
    </location>
</feature>
<feature type="region of interest" description="Disordered" evidence="1">
    <location>
        <begin position="1740"/>
        <end position="1760"/>
    </location>
</feature>
<dbReference type="PROSITE" id="PS52052">
    <property type="entry name" value="PEHE"/>
    <property type="match status" value="1"/>
</dbReference>
<feature type="region of interest" description="Disordered" evidence="1">
    <location>
        <begin position="954"/>
        <end position="1005"/>
    </location>
</feature>
<reference evidence="4" key="1">
    <citation type="submission" date="2025-08" db="UniProtKB">
        <authorList>
            <consortium name="RefSeq"/>
        </authorList>
    </citation>
    <scope>IDENTIFICATION</scope>
    <source>
        <tissue evidence="4">Whole organism</tissue>
    </source>
</reference>
<feature type="compositionally biased region" description="Basic and acidic residues" evidence="1">
    <location>
        <begin position="1750"/>
        <end position="1759"/>
    </location>
</feature>
<feature type="compositionally biased region" description="Polar residues" evidence="1">
    <location>
        <begin position="1296"/>
        <end position="1309"/>
    </location>
</feature>
<dbReference type="OrthoDB" id="6022640at2759"/>
<feature type="region of interest" description="Disordered" evidence="1">
    <location>
        <begin position="809"/>
        <end position="851"/>
    </location>
</feature>
<feature type="compositionally biased region" description="Low complexity" evidence="1">
    <location>
        <begin position="1239"/>
        <end position="1251"/>
    </location>
</feature>
<feature type="compositionally biased region" description="Acidic residues" evidence="1">
    <location>
        <begin position="1740"/>
        <end position="1749"/>
    </location>
</feature>
<evidence type="ECO:0000256" key="1">
    <source>
        <dbReference type="SAM" id="MobiDB-lite"/>
    </source>
</evidence>
<dbReference type="KEGG" id="hazt:108678302"/>
<feature type="region of interest" description="Disordered" evidence="1">
    <location>
        <begin position="1502"/>
        <end position="1563"/>
    </location>
</feature>
<dbReference type="PANTHER" id="PTHR22443:SF18">
    <property type="entry name" value="NON-SPECIFIC LETHAL 1, ISOFORM M"/>
    <property type="match status" value="1"/>
</dbReference>
<feature type="region of interest" description="Disordered" evidence="1">
    <location>
        <begin position="1101"/>
        <end position="1178"/>
    </location>
</feature>
<feature type="compositionally biased region" description="Low complexity" evidence="1">
    <location>
        <begin position="954"/>
        <end position="965"/>
    </location>
</feature>
<dbReference type="RefSeq" id="XP_018022167.1">
    <property type="nucleotide sequence ID" value="XM_018166678.2"/>
</dbReference>